<accession>A0AAD8Y989</accession>
<evidence type="ECO:0000256" key="2">
    <source>
        <dbReference type="ARBA" id="ARBA00022771"/>
    </source>
</evidence>
<evidence type="ECO:0000259" key="6">
    <source>
        <dbReference type="PROSITE" id="PS50865"/>
    </source>
</evidence>
<feature type="domain" description="MYND-type" evidence="6">
    <location>
        <begin position="407"/>
        <end position="450"/>
    </location>
</feature>
<evidence type="ECO:0000256" key="1">
    <source>
        <dbReference type="ARBA" id="ARBA00022723"/>
    </source>
</evidence>
<evidence type="ECO:0000313" key="7">
    <source>
        <dbReference type="EMBL" id="KAK1741558.1"/>
    </source>
</evidence>
<dbReference type="Proteomes" id="UP001224775">
    <property type="component" value="Unassembled WGS sequence"/>
</dbReference>
<evidence type="ECO:0000256" key="5">
    <source>
        <dbReference type="SAM" id="MobiDB-lite"/>
    </source>
</evidence>
<dbReference type="Pfam" id="PF01753">
    <property type="entry name" value="zf-MYND"/>
    <property type="match status" value="1"/>
</dbReference>
<dbReference type="PROSITE" id="PS50865">
    <property type="entry name" value="ZF_MYND_2"/>
    <property type="match status" value="1"/>
</dbReference>
<dbReference type="GO" id="GO:0008270">
    <property type="term" value="F:zinc ion binding"/>
    <property type="evidence" value="ECO:0007669"/>
    <property type="project" value="UniProtKB-KW"/>
</dbReference>
<gene>
    <name evidence="7" type="ORF">QTG54_008036</name>
</gene>
<dbReference type="SUPFAM" id="SSF144232">
    <property type="entry name" value="HIT/MYND zinc finger-like"/>
    <property type="match status" value="1"/>
</dbReference>
<comment type="caution">
    <text evidence="7">The sequence shown here is derived from an EMBL/GenBank/DDBJ whole genome shotgun (WGS) entry which is preliminary data.</text>
</comment>
<feature type="region of interest" description="Disordered" evidence="5">
    <location>
        <begin position="1"/>
        <end position="22"/>
    </location>
</feature>
<sequence length="557" mass="63271">MPNRTYSKDPVDEAAAAAAQQDDEARRKFWEDKIKKESGRRRLISDLIAKEFRRVNTGVDITDDIKANISKNSTWAHHTLYGFCSVVVLGPDRGDGAWTLPGTIHNWDTRWGGLEVELGGALGSWYAKLEDLHFVKSEQWSVYMYGKQEVQATKFTVAFGYKGGTAEGGEDISFQFDLRRSYVDKVQKKYFKSAALQEIRAERDTSTNCLDVKQEERIEEAAITEDGGRLASANQEQLEIKPSMEDTGYKGNCLHGYSGENHTNIEQFVALFCNECWLKTHDGIALEQCIQAAIGSTRQSHGGIWSNSNDMEIAISSTLFAGTEDMLNGRVHGNARVLAAITNFFEQWVAISAHKTQYDWYWPKIYELYNADEHTLVSFFRNRINCKCLDDKHREVRSIKKMGICCNPRCSLPERKLERSGMESCEQCRHVHYCSRKCQKNDWKRHKEACLGVAAKINVFDAQVAQCQSAYDDTYRTSLRLQQKKAICMNEKDVAAQAKKHIEAGVAPSDAHVLVKAAVEAVRKQYEIDFNMSETRRNEAWSALHEAKKMLIVFDST</sequence>
<organism evidence="7 8">
    <name type="scientific">Skeletonema marinoi</name>
    <dbReference type="NCBI Taxonomy" id="267567"/>
    <lineage>
        <taxon>Eukaryota</taxon>
        <taxon>Sar</taxon>
        <taxon>Stramenopiles</taxon>
        <taxon>Ochrophyta</taxon>
        <taxon>Bacillariophyta</taxon>
        <taxon>Coscinodiscophyceae</taxon>
        <taxon>Thalassiosirophycidae</taxon>
        <taxon>Thalassiosirales</taxon>
        <taxon>Skeletonemataceae</taxon>
        <taxon>Skeletonema</taxon>
        <taxon>Skeletonema marinoi-dohrnii complex</taxon>
    </lineage>
</organism>
<proteinExistence type="predicted"/>
<name>A0AAD8Y989_9STRA</name>
<evidence type="ECO:0000313" key="8">
    <source>
        <dbReference type="Proteomes" id="UP001224775"/>
    </source>
</evidence>
<reference evidence="7" key="1">
    <citation type="submission" date="2023-06" db="EMBL/GenBank/DDBJ databases">
        <title>Survivors Of The Sea: Transcriptome response of Skeletonema marinoi to long-term dormancy.</title>
        <authorList>
            <person name="Pinder M.I.M."/>
            <person name="Kourtchenko O."/>
            <person name="Robertson E.K."/>
            <person name="Larsson T."/>
            <person name="Maumus F."/>
            <person name="Osuna-Cruz C.M."/>
            <person name="Vancaester E."/>
            <person name="Stenow R."/>
            <person name="Vandepoele K."/>
            <person name="Ploug H."/>
            <person name="Bruchert V."/>
            <person name="Godhe A."/>
            <person name="Topel M."/>
        </authorList>
    </citation>
    <scope>NUCLEOTIDE SEQUENCE</scope>
    <source>
        <strain evidence="7">R05AC</strain>
    </source>
</reference>
<dbReference type="EMBL" id="JATAAI010000013">
    <property type="protein sequence ID" value="KAK1741558.1"/>
    <property type="molecule type" value="Genomic_DNA"/>
</dbReference>
<dbReference type="Gene3D" id="6.10.140.2220">
    <property type="match status" value="1"/>
</dbReference>
<keyword evidence="8" id="KW-1185">Reference proteome</keyword>
<keyword evidence="2 4" id="KW-0863">Zinc-finger</keyword>
<dbReference type="AlphaFoldDB" id="A0AAD8Y989"/>
<evidence type="ECO:0000256" key="4">
    <source>
        <dbReference type="PROSITE-ProRule" id="PRU00134"/>
    </source>
</evidence>
<protein>
    <recommendedName>
        <fullName evidence="6">MYND-type domain-containing protein</fullName>
    </recommendedName>
</protein>
<dbReference type="InterPro" id="IPR002893">
    <property type="entry name" value="Znf_MYND"/>
</dbReference>
<keyword evidence="3" id="KW-0862">Zinc</keyword>
<evidence type="ECO:0000256" key="3">
    <source>
        <dbReference type="ARBA" id="ARBA00022833"/>
    </source>
</evidence>
<keyword evidence="1" id="KW-0479">Metal-binding</keyword>
<feature type="compositionally biased region" description="Basic and acidic residues" evidence="5">
    <location>
        <begin position="1"/>
        <end position="11"/>
    </location>
</feature>